<dbReference type="EMBL" id="GBEZ01022482">
    <property type="protein sequence ID" value="JAC64359.1"/>
    <property type="molecule type" value="Transcribed_RNA"/>
</dbReference>
<dbReference type="AlphaFoldDB" id="A0A061R0T7"/>
<proteinExistence type="predicted"/>
<gene>
    <name evidence="1" type="ORF">TSPGSL018_18466</name>
</gene>
<sequence>MTNCCVQRQIPLVRLCNRDTATVCTATGLQPFNTSDTLRAFPQFELNRGCENTHYLQANSSSDVSNGFCCATNNSQMFAPGCKRQRAFDSDCSTWMNSQQDLCQSKYCGMMCEGKSFLRKIKRDSLYYYCQLQAQQLCSLECSDISTGVFKPGNSTYVSPASVLDGVIPHSNQHYCGDNGHLAFLRNNLVTPEQAIPWNVPSRPILDHHNAAWIQSASKVADGLSPRKRRRICSAQDEDFLTEKGPYSWFHWNARMEGRSAVVNDELLEWSRTQARRFVGTSGTGSPCHNTAELQGACALKLSAGVAHREAANTATRQNDTSASCVMDCITRWQDTLQVANLESSSFAFHLWSRVASKALSYGLQSITAIIAGCLWISLKLQEHRLSVPSAQKLARAARIPKQELCRAEAMVMKWLDWAPLSQWRKF</sequence>
<organism evidence="1">
    <name type="scientific">Tetraselmis sp. GSL018</name>
    <dbReference type="NCBI Taxonomy" id="582737"/>
    <lineage>
        <taxon>Eukaryota</taxon>
        <taxon>Viridiplantae</taxon>
        <taxon>Chlorophyta</taxon>
        <taxon>core chlorophytes</taxon>
        <taxon>Chlorodendrophyceae</taxon>
        <taxon>Chlorodendrales</taxon>
        <taxon>Chlorodendraceae</taxon>
        <taxon>Tetraselmis</taxon>
    </lineage>
</organism>
<protein>
    <submittedName>
        <fullName evidence="1">Uncharacterized protein</fullName>
    </submittedName>
</protein>
<evidence type="ECO:0000313" key="1">
    <source>
        <dbReference type="EMBL" id="JAC64359.1"/>
    </source>
</evidence>
<dbReference type="CDD" id="cd00043">
    <property type="entry name" value="CYCLIN_SF"/>
    <property type="match status" value="1"/>
</dbReference>
<accession>A0A061R0T7</accession>
<name>A0A061R0T7_9CHLO</name>
<reference evidence="1" key="1">
    <citation type="submission" date="2014-05" db="EMBL/GenBank/DDBJ databases">
        <title>The transcriptome of the halophilic microalga Tetraselmis sp. GSL018 isolated from the Great Salt Lake, Utah.</title>
        <authorList>
            <person name="Jinkerson R.E."/>
            <person name="D'Adamo S."/>
            <person name="Posewitz M.C."/>
        </authorList>
    </citation>
    <scope>NUCLEOTIDE SEQUENCE</scope>
    <source>
        <strain evidence="1">GSL018</strain>
    </source>
</reference>